<gene>
    <name evidence="1" type="ORF">ACFQ38_08525</name>
</gene>
<comment type="caution">
    <text evidence="1">The sequence shown here is derived from an EMBL/GenBank/DDBJ whole genome shotgun (WGS) entry which is preliminary data.</text>
</comment>
<dbReference type="Proteomes" id="UP001597231">
    <property type="component" value="Unassembled WGS sequence"/>
</dbReference>
<evidence type="ECO:0000313" key="1">
    <source>
        <dbReference type="EMBL" id="MFD1205147.1"/>
    </source>
</evidence>
<dbReference type="RefSeq" id="WP_336825607.1">
    <property type="nucleotide sequence ID" value="NZ_JBHTLT010000039.1"/>
</dbReference>
<dbReference type="EMBL" id="JBHTLT010000039">
    <property type="protein sequence ID" value="MFD1205147.1"/>
    <property type="molecule type" value="Genomic_DNA"/>
</dbReference>
<organism evidence="1 2">
    <name type="scientific">Sporosarcina contaminans</name>
    <dbReference type="NCBI Taxonomy" id="633403"/>
    <lineage>
        <taxon>Bacteria</taxon>
        <taxon>Bacillati</taxon>
        <taxon>Bacillota</taxon>
        <taxon>Bacilli</taxon>
        <taxon>Bacillales</taxon>
        <taxon>Caryophanaceae</taxon>
        <taxon>Sporosarcina</taxon>
    </lineage>
</organism>
<keyword evidence="2" id="KW-1185">Reference proteome</keyword>
<sequence>MNSNLSALFPSIQFFDCLPEDSPSDEYIFENNSDGYWFRIKKSEVTNRDYNLLSSLFTEVTPCATNGSISSQWLQFLEGKGAAPIKNGEKVRVIQLLFEANNGKRTDLLEAFTAFFDTGFHFIHISPRQSLIIEYEADSSTAFLLRVHLFYADLK</sequence>
<accession>A0ABW3TXB6</accession>
<name>A0ABW3TXB6_9BACL</name>
<evidence type="ECO:0000313" key="2">
    <source>
        <dbReference type="Proteomes" id="UP001597231"/>
    </source>
</evidence>
<protein>
    <submittedName>
        <fullName evidence="1">Uncharacterized protein</fullName>
    </submittedName>
</protein>
<reference evidence="2" key="1">
    <citation type="journal article" date="2019" name="Int. J. Syst. Evol. Microbiol.">
        <title>The Global Catalogue of Microorganisms (GCM) 10K type strain sequencing project: providing services to taxonomists for standard genome sequencing and annotation.</title>
        <authorList>
            <consortium name="The Broad Institute Genomics Platform"/>
            <consortium name="The Broad Institute Genome Sequencing Center for Infectious Disease"/>
            <person name="Wu L."/>
            <person name="Ma J."/>
        </authorList>
    </citation>
    <scope>NUCLEOTIDE SEQUENCE [LARGE SCALE GENOMIC DNA]</scope>
    <source>
        <strain evidence="2">CCUG 53915</strain>
    </source>
</reference>
<proteinExistence type="predicted"/>